<keyword evidence="3" id="KW-1185">Reference proteome</keyword>
<keyword evidence="1" id="KW-1133">Transmembrane helix</keyword>
<name>A0AAV5KX65_9ROSI</name>
<evidence type="ECO:0000256" key="1">
    <source>
        <dbReference type="SAM" id="Phobius"/>
    </source>
</evidence>
<reference evidence="2 3" key="1">
    <citation type="journal article" date="2021" name="Commun. Biol.">
        <title>The genome of Shorea leprosula (Dipterocarpaceae) highlights the ecological relevance of drought in aseasonal tropical rainforests.</title>
        <authorList>
            <person name="Ng K.K.S."/>
            <person name="Kobayashi M.J."/>
            <person name="Fawcett J.A."/>
            <person name="Hatakeyama M."/>
            <person name="Paape T."/>
            <person name="Ng C.H."/>
            <person name="Ang C.C."/>
            <person name="Tnah L.H."/>
            <person name="Lee C.T."/>
            <person name="Nishiyama T."/>
            <person name="Sese J."/>
            <person name="O'Brien M.J."/>
            <person name="Copetti D."/>
            <person name="Mohd Noor M.I."/>
            <person name="Ong R.C."/>
            <person name="Putra M."/>
            <person name="Sireger I.Z."/>
            <person name="Indrioko S."/>
            <person name="Kosugi Y."/>
            <person name="Izuno A."/>
            <person name="Isagi Y."/>
            <person name="Lee S.L."/>
            <person name="Shimizu K.K."/>
        </authorList>
    </citation>
    <scope>NUCLEOTIDE SEQUENCE [LARGE SCALE GENOMIC DNA]</scope>
    <source>
        <strain evidence="2">214</strain>
    </source>
</reference>
<dbReference type="AlphaFoldDB" id="A0AAV5KX65"/>
<organism evidence="2 3">
    <name type="scientific">Rubroshorea leprosula</name>
    <dbReference type="NCBI Taxonomy" id="152421"/>
    <lineage>
        <taxon>Eukaryota</taxon>
        <taxon>Viridiplantae</taxon>
        <taxon>Streptophyta</taxon>
        <taxon>Embryophyta</taxon>
        <taxon>Tracheophyta</taxon>
        <taxon>Spermatophyta</taxon>
        <taxon>Magnoliopsida</taxon>
        <taxon>eudicotyledons</taxon>
        <taxon>Gunneridae</taxon>
        <taxon>Pentapetalae</taxon>
        <taxon>rosids</taxon>
        <taxon>malvids</taxon>
        <taxon>Malvales</taxon>
        <taxon>Dipterocarpaceae</taxon>
        <taxon>Rubroshorea</taxon>
    </lineage>
</organism>
<keyword evidence="1" id="KW-0472">Membrane</keyword>
<feature type="transmembrane region" description="Helical" evidence="1">
    <location>
        <begin position="26"/>
        <end position="44"/>
    </location>
</feature>
<accession>A0AAV5KX65</accession>
<dbReference type="Proteomes" id="UP001054252">
    <property type="component" value="Unassembled WGS sequence"/>
</dbReference>
<keyword evidence="1" id="KW-0812">Transmembrane</keyword>
<evidence type="ECO:0000313" key="2">
    <source>
        <dbReference type="EMBL" id="GKV29286.1"/>
    </source>
</evidence>
<protein>
    <submittedName>
        <fullName evidence="2">Uncharacterized protein</fullName>
    </submittedName>
</protein>
<proteinExistence type="predicted"/>
<gene>
    <name evidence="2" type="ORF">SLEP1_g38223</name>
</gene>
<evidence type="ECO:0000313" key="3">
    <source>
        <dbReference type="Proteomes" id="UP001054252"/>
    </source>
</evidence>
<comment type="caution">
    <text evidence="2">The sequence shown here is derived from an EMBL/GenBank/DDBJ whole genome shotgun (WGS) entry which is preliminary data.</text>
</comment>
<sequence length="45" mass="5585">MGISEQQSLEYKQDVKHDYNMRWETFYGMKFLIILGGKLWLWTYH</sequence>
<dbReference type="EMBL" id="BPVZ01000082">
    <property type="protein sequence ID" value="GKV29286.1"/>
    <property type="molecule type" value="Genomic_DNA"/>
</dbReference>